<dbReference type="GO" id="GO:0022857">
    <property type="term" value="F:transmembrane transporter activity"/>
    <property type="evidence" value="ECO:0007669"/>
    <property type="project" value="InterPro"/>
</dbReference>
<proteinExistence type="predicted"/>
<evidence type="ECO:0000256" key="5">
    <source>
        <dbReference type="SAM" id="Phobius"/>
    </source>
</evidence>
<dbReference type="FunFam" id="1.20.1250.20:FF:000279">
    <property type="entry name" value="Major facilitator superfamily protein"/>
    <property type="match status" value="1"/>
</dbReference>
<keyword evidence="2 5" id="KW-0812">Transmembrane</keyword>
<keyword evidence="3 5" id="KW-1133">Transmembrane helix</keyword>
<name>A0A1J4KFS8_9EUKA</name>
<dbReference type="PROSITE" id="PS50850">
    <property type="entry name" value="MFS"/>
    <property type="match status" value="1"/>
</dbReference>
<dbReference type="InterPro" id="IPR020846">
    <property type="entry name" value="MFS_dom"/>
</dbReference>
<comment type="subcellular location">
    <subcellularLocation>
        <location evidence="1">Membrane</location>
        <topology evidence="1">Multi-pass membrane protein</topology>
    </subcellularLocation>
</comment>
<dbReference type="PANTHER" id="PTHR48021">
    <property type="match status" value="1"/>
</dbReference>
<feature type="transmembrane region" description="Helical" evidence="5">
    <location>
        <begin position="328"/>
        <end position="349"/>
    </location>
</feature>
<dbReference type="InterPro" id="IPR036259">
    <property type="entry name" value="MFS_trans_sf"/>
</dbReference>
<accession>A0A1J4KFS8</accession>
<gene>
    <name evidence="7" type="ORF">TRFO_23359</name>
</gene>
<dbReference type="Pfam" id="PF00083">
    <property type="entry name" value="Sugar_tr"/>
    <property type="match status" value="1"/>
</dbReference>
<dbReference type="GO" id="GO:0016020">
    <property type="term" value="C:membrane"/>
    <property type="evidence" value="ECO:0007669"/>
    <property type="project" value="UniProtKB-SubCell"/>
</dbReference>
<feature type="domain" description="Major facilitator superfamily (MFS) profile" evidence="6">
    <location>
        <begin position="2"/>
        <end position="446"/>
    </location>
</feature>
<dbReference type="GeneID" id="94837805"/>
<dbReference type="InterPro" id="IPR005828">
    <property type="entry name" value="MFS_sugar_transport-like"/>
</dbReference>
<evidence type="ECO:0000313" key="7">
    <source>
        <dbReference type="EMBL" id="OHT08205.1"/>
    </source>
</evidence>
<protein>
    <submittedName>
        <fullName evidence="7">Major facilitator superfamily transporter</fullName>
    </submittedName>
</protein>
<feature type="transmembrane region" description="Helical" evidence="5">
    <location>
        <begin position="7"/>
        <end position="30"/>
    </location>
</feature>
<evidence type="ECO:0000256" key="1">
    <source>
        <dbReference type="ARBA" id="ARBA00004141"/>
    </source>
</evidence>
<dbReference type="Proteomes" id="UP000179807">
    <property type="component" value="Unassembled WGS sequence"/>
</dbReference>
<feature type="transmembrane region" description="Helical" evidence="5">
    <location>
        <begin position="102"/>
        <end position="127"/>
    </location>
</feature>
<evidence type="ECO:0000256" key="3">
    <source>
        <dbReference type="ARBA" id="ARBA00022989"/>
    </source>
</evidence>
<dbReference type="InterPro" id="IPR050549">
    <property type="entry name" value="MFS_Trehalose_Transporter"/>
</dbReference>
<evidence type="ECO:0000313" key="8">
    <source>
        <dbReference type="Proteomes" id="UP000179807"/>
    </source>
</evidence>
<feature type="transmembrane region" description="Helical" evidence="5">
    <location>
        <begin position="355"/>
        <end position="380"/>
    </location>
</feature>
<feature type="transmembrane region" description="Helical" evidence="5">
    <location>
        <begin position="392"/>
        <end position="414"/>
    </location>
</feature>
<dbReference type="RefSeq" id="XP_068361341.1">
    <property type="nucleotide sequence ID" value="XM_068503101.1"/>
</dbReference>
<organism evidence="7 8">
    <name type="scientific">Tritrichomonas foetus</name>
    <dbReference type="NCBI Taxonomy" id="1144522"/>
    <lineage>
        <taxon>Eukaryota</taxon>
        <taxon>Metamonada</taxon>
        <taxon>Parabasalia</taxon>
        <taxon>Tritrichomonadida</taxon>
        <taxon>Tritrichomonadidae</taxon>
        <taxon>Tritrichomonas</taxon>
    </lineage>
</organism>
<dbReference type="SUPFAM" id="SSF103473">
    <property type="entry name" value="MFS general substrate transporter"/>
    <property type="match status" value="1"/>
</dbReference>
<feature type="transmembrane region" description="Helical" evidence="5">
    <location>
        <begin position="165"/>
        <end position="183"/>
    </location>
</feature>
<dbReference type="Gene3D" id="1.20.1250.20">
    <property type="entry name" value="MFS general substrate transporter like domains"/>
    <property type="match status" value="1"/>
</dbReference>
<comment type="caution">
    <text evidence="7">The sequence shown here is derived from an EMBL/GenBank/DDBJ whole genome shotgun (WGS) entry which is preliminary data.</text>
</comment>
<sequence length="456" mass="51045">MTLSREIFAVFIILISSTCFGSLTSFPGPAASSMKKLYPGLANYTEEWDIFNNAPRFTAAAGSIIFYPFVVRFGRQLSISIAAFINGLLYLLILPVNENSMTYILVIRFLHGFIWGYMSALTLVYLIETSPSNSYSFTGCMHQFFNVFGICLNNVLAAFCDFRNLAIVCSIISFVFSGLVWLIRDSPVSAQDKARRLAKKTRKAAIKKMKMTKNDEKNVFSRKDHMNEFKSSEELKLDSLDDMTTIISSQSSEGLFSKKYFPIVIKAIILFVFQQFCGTNAILSNLSSIMSKSGLSLDPNIQSFLANAAQLVAVLITAFLVDSFGAKFLWCLSSSLLVILLLAYGFTTYYDTPSFVPVLCIFLYRLCFGLGVGPLTYAIWVQLFSDSTRLGGTMIMMAAHWLVSWVVVYTFPIMNQNIGSLYTVIIYAISTFISIFYGAFCIPDTREKDTEEMALI</sequence>
<keyword evidence="4 5" id="KW-0472">Membrane</keyword>
<dbReference type="AlphaFoldDB" id="A0A1J4KFS8"/>
<reference evidence="7" key="1">
    <citation type="submission" date="2016-10" db="EMBL/GenBank/DDBJ databases">
        <authorList>
            <person name="Benchimol M."/>
            <person name="Almeida L.G."/>
            <person name="Vasconcelos A.T."/>
            <person name="Perreira-Neves A."/>
            <person name="Rosa I.A."/>
            <person name="Tasca T."/>
            <person name="Bogo M.R."/>
            <person name="de Souza W."/>
        </authorList>
    </citation>
    <scope>NUCLEOTIDE SEQUENCE [LARGE SCALE GENOMIC DNA]</scope>
    <source>
        <strain evidence="7">K</strain>
    </source>
</reference>
<dbReference type="OrthoDB" id="4142200at2759"/>
<evidence type="ECO:0000256" key="4">
    <source>
        <dbReference type="ARBA" id="ARBA00023136"/>
    </source>
</evidence>
<evidence type="ECO:0000259" key="6">
    <source>
        <dbReference type="PROSITE" id="PS50850"/>
    </source>
</evidence>
<dbReference type="EMBL" id="MLAK01000674">
    <property type="protein sequence ID" value="OHT08205.1"/>
    <property type="molecule type" value="Genomic_DNA"/>
</dbReference>
<feature type="transmembrane region" description="Helical" evidence="5">
    <location>
        <begin position="303"/>
        <end position="321"/>
    </location>
</feature>
<feature type="transmembrane region" description="Helical" evidence="5">
    <location>
        <begin position="77"/>
        <end position="96"/>
    </location>
</feature>
<feature type="transmembrane region" description="Helical" evidence="5">
    <location>
        <begin position="420"/>
        <end position="440"/>
    </location>
</feature>
<evidence type="ECO:0000256" key="2">
    <source>
        <dbReference type="ARBA" id="ARBA00022692"/>
    </source>
</evidence>
<dbReference type="PANTHER" id="PTHR48021:SF1">
    <property type="entry name" value="GH07001P-RELATED"/>
    <property type="match status" value="1"/>
</dbReference>
<dbReference type="VEuPathDB" id="TrichDB:TRFO_23359"/>
<feature type="transmembrane region" description="Helical" evidence="5">
    <location>
        <begin position="260"/>
        <end position="283"/>
    </location>
</feature>
<keyword evidence="8" id="KW-1185">Reference proteome</keyword>